<evidence type="ECO:0000256" key="1">
    <source>
        <dbReference type="ARBA" id="ARBA00022737"/>
    </source>
</evidence>
<gene>
    <name evidence="2" type="ORF">ROHU_033090</name>
</gene>
<dbReference type="PANTHER" id="PTHR15901:SF16">
    <property type="entry name" value="TESTICULAR HAPLOID EXPRESSED GENE PROTEIN"/>
    <property type="match status" value="1"/>
</dbReference>
<evidence type="ECO:0000313" key="2">
    <source>
        <dbReference type="EMBL" id="RXN06037.1"/>
    </source>
</evidence>
<keyword evidence="1" id="KW-0677">Repeat</keyword>
<dbReference type="EMBL" id="QBIY01013382">
    <property type="protein sequence ID" value="RXN06037.1"/>
    <property type="molecule type" value="Genomic_DNA"/>
</dbReference>
<dbReference type="Proteomes" id="UP000290572">
    <property type="component" value="Unassembled WGS sequence"/>
</dbReference>
<proteinExistence type="predicted"/>
<keyword evidence="3" id="KW-1185">Reference proteome</keyword>
<comment type="caution">
    <text evidence="2">The sequence shown here is derived from an EMBL/GenBank/DDBJ whole genome shotgun (WGS) entry which is preliminary data.</text>
</comment>
<dbReference type="AlphaFoldDB" id="A0A498LK97"/>
<dbReference type="InterPro" id="IPR042401">
    <property type="entry name" value="SPMAP2-like"/>
</dbReference>
<reference evidence="2 3" key="1">
    <citation type="submission" date="2018-03" db="EMBL/GenBank/DDBJ databases">
        <title>Draft genome sequence of Rohu Carp (Labeo rohita).</title>
        <authorList>
            <person name="Das P."/>
            <person name="Kushwaha B."/>
            <person name="Joshi C.G."/>
            <person name="Kumar D."/>
            <person name="Nagpure N.S."/>
            <person name="Sahoo L."/>
            <person name="Das S.P."/>
            <person name="Bit A."/>
            <person name="Patnaik S."/>
            <person name="Meher P.K."/>
            <person name="Jayasankar P."/>
            <person name="Koringa P.G."/>
            <person name="Patel N.V."/>
            <person name="Hinsu A.T."/>
            <person name="Kumar R."/>
            <person name="Pandey M."/>
            <person name="Agarwal S."/>
            <person name="Srivastava S."/>
            <person name="Singh M."/>
            <person name="Iquebal M.A."/>
            <person name="Jaiswal S."/>
            <person name="Angadi U.B."/>
            <person name="Kumar N."/>
            <person name="Raza M."/>
            <person name="Shah T.M."/>
            <person name="Rai A."/>
            <person name="Jena J.K."/>
        </authorList>
    </citation>
    <scope>NUCLEOTIDE SEQUENCE [LARGE SCALE GENOMIC DNA]</scope>
    <source>
        <strain evidence="2">DASCIFA01</strain>
        <tissue evidence="2">Testis</tissue>
    </source>
</reference>
<protein>
    <submittedName>
        <fullName evidence="2">Testicular haploid expressed gene protein-like</fullName>
    </submittedName>
</protein>
<dbReference type="GO" id="GO:0007283">
    <property type="term" value="P:spermatogenesis"/>
    <property type="evidence" value="ECO:0007669"/>
    <property type="project" value="TreeGrafter"/>
</dbReference>
<dbReference type="PANTHER" id="PTHR15901">
    <property type="entry name" value="TESTICULAR HAPLOID EXPRESSED GENE PROTEIN"/>
    <property type="match status" value="1"/>
</dbReference>
<evidence type="ECO:0000313" key="3">
    <source>
        <dbReference type="Proteomes" id="UP000290572"/>
    </source>
</evidence>
<organism evidence="2 3">
    <name type="scientific">Labeo rohita</name>
    <name type="common">Indian major carp</name>
    <name type="synonym">Cyprinus rohita</name>
    <dbReference type="NCBI Taxonomy" id="84645"/>
    <lineage>
        <taxon>Eukaryota</taxon>
        <taxon>Metazoa</taxon>
        <taxon>Chordata</taxon>
        <taxon>Craniata</taxon>
        <taxon>Vertebrata</taxon>
        <taxon>Euteleostomi</taxon>
        <taxon>Actinopterygii</taxon>
        <taxon>Neopterygii</taxon>
        <taxon>Teleostei</taxon>
        <taxon>Ostariophysi</taxon>
        <taxon>Cypriniformes</taxon>
        <taxon>Cyprinidae</taxon>
        <taxon>Labeoninae</taxon>
        <taxon>Labeonini</taxon>
        <taxon>Labeo</taxon>
    </lineage>
</organism>
<accession>A0A498LK97</accession>
<sequence>MTLGTVSELSPKQVHAQHALARPVSWPVPDCVLKAVASERLQKLARPKTRQALFEGYDPYRELRNPPTGIGTESGESTAGTWKWYNLMDEAIGGRPSIQPPILIASSEEESIVPADYLY</sequence>
<name>A0A498LK97_LABRO</name>
<dbReference type="Pfam" id="PF14912">
    <property type="entry name" value="THEG"/>
    <property type="match status" value="1"/>
</dbReference>
<dbReference type="InterPro" id="IPR006623">
    <property type="entry name" value="THEG"/>
</dbReference>